<dbReference type="SMART" id="SM00097">
    <property type="entry name" value="WNT1"/>
    <property type="match status" value="1"/>
</dbReference>
<dbReference type="PRINTS" id="PR01349">
    <property type="entry name" value="WNTPROTEIN"/>
</dbReference>
<dbReference type="GO" id="GO:0060070">
    <property type="term" value="P:canonical Wnt signaling pathway"/>
    <property type="evidence" value="ECO:0007669"/>
    <property type="project" value="TreeGrafter"/>
</dbReference>
<proteinExistence type="inferred from homology"/>
<dbReference type="Pfam" id="PF00110">
    <property type="entry name" value="wnt"/>
    <property type="match status" value="2"/>
</dbReference>
<evidence type="ECO:0000313" key="11">
    <source>
        <dbReference type="EMBL" id="CAD7456018.1"/>
    </source>
</evidence>
<evidence type="ECO:0000256" key="10">
    <source>
        <dbReference type="SAM" id="MobiDB-lite"/>
    </source>
</evidence>
<dbReference type="InterPro" id="IPR043158">
    <property type="entry name" value="Wnt_C"/>
</dbReference>
<dbReference type="GO" id="GO:0030182">
    <property type="term" value="P:neuron differentiation"/>
    <property type="evidence" value="ECO:0007669"/>
    <property type="project" value="TreeGrafter"/>
</dbReference>
<evidence type="ECO:0000256" key="2">
    <source>
        <dbReference type="ARBA" id="ARBA00005683"/>
    </source>
</evidence>
<evidence type="ECO:0000256" key="7">
    <source>
        <dbReference type="ARBA" id="ARBA00023157"/>
    </source>
</evidence>
<evidence type="ECO:0000256" key="3">
    <source>
        <dbReference type="ARBA" id="ARBA00022473"/>
    </source>
</evidence>
<keyword evidence="5" id="KW-0272">Extracellular matrix</keyword>
<keyword evidence="7" id="KW-1015">Disulfide bond</keyword>
<keyword evidence="4" id="KW-0964">Secreted</keyword>
<feature type="region of interest" description="Disordered" evidence="10">
    <location>
        <begin position="365"/>
        <end position="404"/>
    </location>
</feature>
<feature type="compositionally biased region" description="Low complexity" evidence="10">
    <location>
        <begin position="380"/>
        <end position="395"/>
    </location>
</feature>
<dbReference type="PANTHER" id="PTHR12027:SF98">
    <property type="entry name" value="PROTEIN WNT"/>
    <property type="match status" value="1"/>
</dbReference>
<dbReference type="GO" id="GO:0000902">
    <property type="term" value="P:cell morphogenesis"/>
    <property type="evidence" value="ECO:0007669"/>
    <property type="project" value="UniProtKB-ARBA"/>
</dbReference>
<keyword evidence="8" id="KW-0449">Lipoprotein</keyword>
<evidence type="ECO:0000256" key="5">
    <source>
        <dbReference type="ARBA" id="ARBA00022530"/>
    </source>
</evidence>
<evidence type="ECO:0000256" key="8">
    <source>
        <dbReference type="ARBA" id="ARBA00023288"/>
    </source>
</evidence>
<dbReference type="GO" id="GO:0007517">
    <property type="term" value="P:muscle organ development"/>
    <property type="evidence" value="ECO:0007669"/>
    <property type="project" value="UniProtKB-ARBA"/>
</dbReference>
<dbReference type="GO" id="GO:0045165">
    <property type="term" value="P:cell fate commitment"/>
    <property type="evidence" value="ECO:0007669"/>
    <property type="project" value="TreeGrafter"/>
</dbReference>
<evidence type="ECO:0000256" key="1">
    <source>
        <dbReference type="ARBA" id="ARBA00004498"/>
    </source>
</evidence>
<dbReference type="AlphaFoldDB" id="A0A7R9ICB7"/>
<dbReference type="PANTHER" id="PTHR12027">
    <property type="entry name" value="WNT RELATED"/>
    <property type="match status" value="1"/>
</dbReference>
<dbReference type="InterPro" id="IPR005817">
    <property type="entry name" value="Wnt"/>
</dbReference>
<organism evidence="11">
    <name type="scientific">Timema tahoe</name>
    <dbReference type="NCBI Taxonomy" id="61484"/>
    <lineage>
        <taxon>Eukaryota</taxon>
        <taxon>Metazoa</taxon>
        <taxon>Ecdysozoa</taxon>
        <taxon>Arthropoda</taxon>
        <taxon>Hexapoda</taxon>
        <taxon>Insecta</taxon>
        <taxon>Pterygota</taxon>
        <taxon>Neoptera</taxon>
        <taxon>Polyneoptera</taxon>
        <taxon>Phasmatodea</taxon>
        <taxon>Timematodea</taxon>
        <taxon>Timematoidea</taxon>
        <taxon>Timematidae</taxon>
        <taxon>Timema</taxon>
    </lineage>
</organism>
<name>A0A7R9ICB7_9NEOP</name>
<dbReference type="GO" id="GO:0005109">
    <property type="term" value="F:frizzled binding"/>
    <property type="evidence" value="ECO:0007669"/>
    <property type="project" value="TreeGrafter"/>
</dbReference>
<comment type="function">
    <text evidence="9">Ligand for members of the frizzled family of seven transmembrane receptors.</text>
</comment>
<comment type="subcellular location">
    <subcellularLocation>
        <location evidence="1 9">Secreted</location>
        <location evidence="1 9">Extracellular space</location>
        <location evidence="1 9">Extracellular matrix</location>
    </subcellularLocation>
</comment>
<accession>A0A7R9ICB7</accession>
<sequence length="606" mass="67382">MYHVPSAVLKSTHLKDVTVNGALQITLWVMRSVGSILSREFVRPPRRVKASQDSVKGPRFAFEEPGASPESTQTIKLLANLATALVLVVSVSDNNMWTRRKLSTPKKPPDGEGLSRKGFNLPLALSSSSLKPILWDGGREGERRGVTSQPTKVSFRANKNRWITETLTQNFIIGVVEEGKGEGGVTWWSRGKVSGFCAGEVRGSILGPGTDLSDYQTLPSPLTRRVYHVKLAASKGMNQDFLVTSSTVCKTFPGLSKEQLELCHRYPDVTMTAVEGLQMAVDECQYQFQWHRWNCSSLSTKNKNPHSSVLLQKGKHIELSTTGYRESAFAYAISSAGVAHSVARACSMGRLTACGCDPSGFRATARRNFNPGGRGRSRNKQPPSQKKQQQQQQQPRASSRWKWGGCSHNVDFGVDFSEKFLDAKEKAGDIQSRINLHNNQAGRLFVMTVFIDKGRGSKTDRQSPGQVGPYITANRSHGIVVSAPNYEPRGHGLDSRLVINCPLDCSMLSRRRNRPRKQRELSMKLLYYQRSPNFCEKDPGVDFPGTAGRQCNRTSVGVDSCASLCCGRGYNLIRQKRVDRCHCRFHWCCVVQCQNCTVEEWITVCK</sequence>
<dbReference type="Gene3D" id="3.30.2460.20">
    <property type="match status" value="1"/>
</dbReference>
<dbReference type="GO" id="GO:0005615">
    <property type="term" value="C:extracellular space"/>
    <property type="evidence" value="ECO:0007669"/>
    <property type="project" value="TreeGrafter"/>
</dbReference>
<comment type="similarity">
    <text evidence="2 9">Belongs to the Wnt family.</text>
</comment>
<evidence type="ECO:0000256" key="6">
    <source>
        <dbReference type="ARBA" id="ARBA00022687"/>
    </source>
</evidence>
<dbReference type="EMBL" id="OE001106">
    <property type="protein sequence ID" value="CAD7456018.1"/>
    <property type="molecule type" value="Genomic_DNA"/>
</dbReference>
<evidence type="ECO:0000256" key="4">
    <source>
        <dbReference type="ARBA" id="ARBA00022525"/>
    </source>
</evidence>
<keyword evidence="3 9" id="KW-0217">Developmental protein</keyword>
<reference evidence="11" key="1">
    <citation type="submission" date="2020-11" db="EMBL/GenBank/DDBJ databases">
        <authorList>
            <person name="Tran Van P."/>
        </authorList>
    </citation>
    <scope>NUCLEOTIDE SEQUENCE</scope>
</reference>
<protein>
    <recommendedName>
        <fullName evidence="9">Protein Wnt</fullName>
    </recommendedName>
</protein>
<dbReference type="FunFam" id="3.30.2460.20:FF:000001">
    <property type="entry name" value="Wnt homolog"/>
    <property type="match status" value="1"/>
</dbReference>
<keyword evidence="6 9" id="KW-0879">Wnt signaling pathway</keyword>
<dbReference type="GO" id="GO:0005125">
    <property type="term" value="F:cytokine activity"/>
    <property type="evidence" value="ECO:0007669"/>
    <property type="project" value="TreeGrafter"/>
</dbReference>
<dbReference type="GO" id="GO:0060560">
    <property type="term" value="P:developmental growth involved in morphogenesis"/>
    <property type="evidence" value="ECO:0007669"/>
    <property type="project" value="UniProtKB-ARBA"/>
</dbReference>
<evidence type="ECO:0000256" key="9">
    <source>
        <dbReference type="RuleBase" id="RU003500"/>
    </source>
</evidence>
<gene>
    <name evidence="11" type="ORF">TTEB3V08_LOCUS4063</name>
</gene>